<dbReference type="EMBL" id="KN833116">
    <property type="protein sequence ID" value="KIM72643.1"/>
    <property type="molecule type" value="Genomic_DNA"/>
</dbReference>
<evidence type="ECO:0000313" key="2">
    <source>
        <dbReference type="Proteomes" id="UP000054166"/>
    </source>
</evidence>
<reference evidence="2" key="2">
    <citation type="submission" date="2015-01" db="EMBL/GenBank/DDBJ databases">
        <title>Evolutionary Origins and Diversification of the Mycorrhizal Mutualists.</title>
        <authorList>
            <consortium name="DOE Joint Genome Institute"/>
            <consortium name="Mycorrhizal Genomics Consortium"/>
            <person name="Kohler A."/>
            <person name="Kuo A."/>
            <person name="Nagy L.G."/>
            <person name="Floudas D."/>
            <person name="Copeland A."/>
            <person name="Barry K.W."/>
            <person name="Cichocki N."/>
            <person name="Veneault-Fourrey C."/>
            <person name="LaButti K."/>
            <person name="Lindquist E.A."/>
            <person name="Lipzen A."/>
            <person name="Lundell T."/>
            <person name="Morin E."/>
            <person name="Murat C."/>
            <person name="Riley R."/>
            <person name="Ohm R."/>
            <person name="Sun H."/>
            <person name="Tunlid A."/>
            <person name="Henrissat B."/>
            <person name="Grigoriev I.V."/>
            <person name="Hibbett D.S."/>
            <person name="Martin F."/>
        </authorList>
    </citation>
    <scope>NUCLEOTIDE SEQUENCE [LARGE SCALE GENOMIC DNA]</scope>
    <source>
        <strain evidence="2">F 1598</strain>
    </source>
</reference>
<keyword evidence="2" id="KW-1185">Reference proteome</keyword>
<accession>A0A0C3AFS8</accession>
<dbReference type="Proteomes" id="UP000054166">
    <property type="component" value="Unassembled WGS sequence"/>
</dbReference>
<protein>
    <submittedName>
        <fullName evidence="1">Uncharacterized protein</fullName>
    </submittedName>
</protein>
<dbReference type="OrthoDB" id="3026189at2759"/>
<dbReference type="AlphaFoldDB" id="A0A0C3AFS8"/>
<dbReference type="HOGENOM" id="CLU_432185_0_0_1"/>
<name>A0A0C3AFS8_PILCF</name>
<organism evidence="1 2">
    <name type="scientific">Piloderma croceum (strain F 1598)</name>
    <dbReference type="NCBI Taxonomy" id="765440"/>
    <lineage>
        <taxon>Eukaryota</taxon>
        <taxon>Fungi</taxon>
        <taxon>Dikarya</taxon>
        <taxon>Basidiomycota</taxon>
        <taxon>Agaricomycotina</taxon>
        <taxon>Agaricomycetes</taxon>
        <taxon>Agaricomycetidae</taxon>
        <taxon>Atheliales</taxon>
        <taxon>Atheliaceae</taxon>
        <taxon>Piloderma</taxon>
    </lineage>
</organism>
<proteinExistence type="predicted"/>
<dbReference type="InParanoid" id="A0A0C3AFS8"/>
<evidence type="ECO:0000313" key="1">
    <source>
        <dbReference type="EMBL" id="KIM72643.1"/>
    </source>
</evidence>
<gene>
    <name evidence="1" type="ORF">PILCRDRAFT_93380</name>
</gene>
<sequence>MWRYVGRYEMDANILVATTPVGNWDHGLDLEVAFGLACEKLLGGILPGPDIKEGLSEILTVASWAQTWEGTKESGAELDTVTLLNVRVLVIILVPLNTSFVPTALQKQGPFKGRFNAKDLIATCYMLASGVGLIVGANFDKLNKEVHKVKDWTREIMDKSKSEEILSFMNATYATMIHCWVRLAHSPGMFKEKCLEVSEVQQAWLKHWAVMDYYKKRQHMMETQTEPPSGPIKETVGLAHQGLPHAAGRYSLRRQTGGIRKGGVMLGVGKEAGCRLPCGVQQQMGPQSSLYQAASVHALTVGVEEPMGGWGGYLEGWGYGAHVSDKEFEGFGGSPNKSGQEWLEKEGSSIHSKRIWDFKGGCTSRDKFAELKHNPLSPPGIPAWVERLKNVKHLAPGDAGEKQKTKAPPTLISPSLWRECLFYGLATGQSTLLPANGKQFKKVKKMAEAFMLDLDDKGNLVIPCAKQFPLTGKDTRLMCRGRQLAKKEDGSLDDEVVREMLWELYELSFRLELRALDRGLSMTQSLEDIDEWEEMVKRCFAGGDGLGFELTLPVIPVSNAGLASNDLQERGPYIMALARLMTVGKPKAIEELAFVQELSSDKLAKLESAVATLYCRAFYDYHTRAPLTPHCIK</sequence>
<reference evidence="1 2" key="1">
    <citation type="submission" date="2014-04" db="EMBL/GenBank/DDBJ databases">
        <authorList>
            <consortium name="DOE Joint Genome Institute"/>
            <person name="Kuo A."/>
            <person name="Tarkka M."/>
            <person name="Buscot F."/>
            <person name="Kohler A."/>
            <person name="Nagy L.G."/>
            <person name="Floudas D."/>
            <person name="Copeland A."/>
            <person name="Barry K.W."/>
            <person name="Cichocki N."/>
            <person name="Veneault-Fourrey C."/>
            <person name="LaButti K."/>
            <person name="Lindquist E.A."/>
            <person name="Lipzen A."/>
            <person name="Lundell T."/>
            <person name="Morin E."/>
            <person name="Murat C."/>
            <person name="Sun H."/>
            <person name="Tunlid A."/>
            <person name="Henrissat B."/>
            <person name="Grigoriev I.V."/>
            <person name="Hibbett D.S."/>
            <person name="Martin F."/>
            <person name="Nordberg H.P."/>
            <person name="Cantor M.N."/>
            <person name="Hua S.X."/>
        </authorList>
    </citation>
    <scope>NUCLEOTIDE SEQUENCE [LARGE SCALE GENOMIC DNA]</scope>
    <source>
        <strain evidence="1 2">F 1598</strain>
    </source>
</reference>